<name>A0A0B7C240_9EUPU</name>
<organism evidence="1">
    <name type="scientific">Arion vulgaris</name>
    <dbReference type="NCBI Taxonomy" id="1028688"/>
    <lineage>
        <taxon>Eukaryota</taxon>
        <taxon>Metazoa</taxon>
        <taxon>Spiralia</taxon>
        <taxon>Lophotrochozoa</taxon>
        <taxon>Mollusca</taxon>
        <taxon>Gastropoda</taxon>
        <taxon>Heterobranchia</taxon>
        <taxon>Euthyneura</taxon>
        <taxon>Panpulmonata</taxon>
        <taxon>Eupulmonata</taxon>
        <taxon>Stylommatophora</taxon>
        <taxon>Helicina</taxon>
        <taxon>Arionoidea</taxon>
        <taxon>Arionidae</taxon>
        <taxon>Arion</taxon>
    </lineage>
</organism>
<accession>A0A0B7C240</accession>
<dbReference type="AlphaFoldDB" id="A0A0B7C240"/>
<gene>
    <name evidence="1" type="primary">ORF220860</name>
</gene>
<protein>
    <submittedName>
        <fullName evidence="1">Uncharacterized protein</fullName>
    </submittedName>
</protein>
<evidence type="ECO:0000313" key="1">
    <source>
        <dbReference type="EMBL" id="CEK99267.1"/>
    </source>
</evidence>
<dbReference type="EMBL" id="HACG01052396">
    <property type="protein sequence ID" value="CEK99267.1"/>
    <property type="molecule type" value="Transcribed_RNA"/>
</dbReference>
<reference evidence="1" key="1">
    <citation type="submission" date="2014-12" db="EMBL/GenBank/DDBJ databases">
        <title>Insight into the proteome of Arion vulgaris.</title>
        <authorList>
            <person name="Aradska J."/>
            <person name="Bulat T."/>
            <person name="Smidak R."/>
            <person name="Sarate P."/>
            <person name="Gangsoo J."/>
            <person name="Sialana F."/>
            <person name="Bilban M."/>
            <person name="Lubec G."/>
        </authorList>
    </citation>
    <scope>NUCLEOTIDE SEQUENCE</scope>
    <source>
        <tissue evidence="1">Skin</tissue>
    </source>
</reference>
<sequence length="52" mass="5863">MFCQNGENFIYCEHIDSARLRSLDILIMTETGKKGGNVSTTVYTATRMRSSD</sequence>
<proteinExistence type="predicted"/>